<proteinExistence type="inferred from homology"/>
<dbReference type="Gene3D" id="1.10.530.40">
    <property type="match status" value="1"/>
</dbReference>
<dbReference type="PANTHER" id="PTHR38107">
    <property type="match status" value="1"/>
</dbReference>
<name>A0ABS5F893_9PROT</name>
<keyword evidence="3 7" id="KW-0081">Bacteriolytic enzyme</keyword>
<keyword evidence="8" id="KW-1133">Transmembrane helix</keyword>
<evidence type="ECO:0000256" key="3">
    <source>
        <dbReference type="ARBA" id="ARBA00022638"/>
    </source>
</evidence>
<dbReference type="Proteomes" id="UP001196870">
    <property type="component" value="Unassembled WGS sequence"/>
</dbReference>
<dbReference type="RefSeq" id="WP_211856818.1">
    <property type="nucleotide sequence ID" value="NZ_JAAGBB010000069.1"/>
</dbReference>
<keyword evidence="10" id="KW-1185">Reference proteome</keyword>
<comment type="catalytic activity">
    <reaction evidence="1 7">
        <text>Hydrolysis of (1-&gt;4)-beta-linkages between N-acetylmuramic acid and N-acetyl-D-glucosamine residues in a peptidoglycan and between N-acetyl-D-glucosamine residues in chitodextrins.</text>
        <dbReference type="EC" id="3.2.1.17"/>
    </reaction>
</comment>
<feature type="transmembrane region" description="Helical" evidence="8">
    <location>
        <begin position="192"/>
        <end position="213"/>
    </location>
</feature>
<reference evidence="10" key="1">
    <citation type="journal article" date="2021" name="Syst. Appl. Microbiol.">
        <title>Roseomonas hellenica sp. nov., isolated from roots of wild-growing Alkanna tinctoria.</title>
        <authorList>
            <person name="Rat A."/>
            <person name="Naranjo H.D."/>
            <person name="Lebbe L."/>
            <person name="Cnockaert M."/>
            <person name="Krigas N."/>
            <person name="Grigoriadou K."/>
            <person name="Maloupa E."/>
            <person name="Willems A."/>
        </authorList>
    </citation>
    <scope>NUCLEOTIDE SEQUENCE [LARGE SCALE GENOMIC DNA]</scope>
    <source>
        <strain evidence="10">LMG 31523</strain>
    </source>
</reference>
<keyword evidence="8" id="KW-0812">Transmembrane</keyword>
<evidence type="ECO:0000256" key="7">
    <source>
        <dbReference type="RuleBase" id="RU003788"/>
    </source>
</evidence>
<keyword evidence="2 7" id="KW-0929">Antimicrobial</keyword>
<comment type="similarity">
    <text evidence="7">Belongs to the glycosyl hydrolase 24 family.</text>
</comment>
<keyword evidence="8" id="KW-0472">Membrane</keyword>
<dbReference type="InterPro" id="IPR023347">
    <property type="entry name" value="Lysozyme_dom_sf"/>
</dbReference>
<sequence>MTPDAGTRRVNDATLALIKQWEGLRLSAYRDVAGVWTIGYGHTGGVRIAQRITGAEAEALLRQDLDRFEAAVDRHVTVPLNDNQFGALVSFAFNVGERAFASSTLLRKLNAGDHAAVPTELAKWNRAGGRVVAGLVNRRAAEAGLWVRGEYVASNTQAAAPPAGPVAANATPLTIGGAIGAAGPALAALVGLPWQAVAAIALAAAAVAVAVILSRRSAPA</sequence>
<dbReference type="InterPro" id="IPR023346">
    <property type="entry name" value="Lysozyme-like_dom_sf"/>
</dbReference>
<dbReference type="HAMAP" id="MF_04110">
    <property type="entry name" value="ENDOLYSIN_T4"/>
    <property type="match status" value="1"/>
</dbReference>
<dbReference type="InterPro" id="IPR034690">
    <property type="entry name" value="Endolysin_T4_type"/>
</dbReference>
<accession>A0ABS5F893</accession>
<comment type="caution">
    <text evidence="9">The sequence shown here is derived from an EMBL/GenBank/DDBJ whole genome shotgun (WGS) entry which is preliminary data.</text>
</comment>
<organism evidence="9 10">
    <name type="scientific">Plastoroseomonas hellenica</name>
    <dbReference type="NCBI Taxonomy" id="2687306"/>
    <lineage>
        <taxon>Bacteria</taxon>
        <taxon>Pseudomonadati</taxon>
        <taxon>Pseudomonadota</taxon>
        <taxon>Alphaproteobacteria</taxon>
        <taxon>Acetobacterales</taxon>
        <taxon>Acetobacteraceae</taxon>
        <taxon>Plastoroseomonas</taxon>
    </lineage>
</organism>
<dbReference type="InterPro" id="IPR002196">
    <property type="entry name" value="Glyco_hydro_24"/>
</dbReference>
<dbReference type="InterPro" id="IPR051018">
    <property type="entry name" value="Bacteriophage_GH24"/>
</dbReference>
<dbReference type="InterPro" id="IPR033907">
    <property type="entry name" value="Endolysin_autolysin"/>
</dbReference>
<evidence type="ECO:0000313" key="10">
    <source>
        <dbReference type="Proteomes" id="UP001196870"/>
    </source>
</evidence>
<evidence type="ECO:0000256" key="6">
    <source>
        <dbReference type="ARBA" id="ARBA00023295"/>
    </source>
</evidence>
<dbReference type="Pfam" id="PF00959">
    <property type="entry name" value="Phage_lysozyme"/>
    <property type="match status" value="1"/>
</dbReference>
<dbReference type="PANTHER" id="PTHR38107:SF3">
    <property type="entry name" value="LYSOZYME RRRD-RELATED"/>
    <property type="match status" value="1"/>
</dbReference>
<dbReference type="EC" id="3.2.1.17" evidence="7"/>
<evidence type="ECO:0000256" key="8">
    <source>
        <dbReference type="SAM" id="Phobius"/>
    </source>
</evidence>
<gene>
    <name evidence="9" type="ORF">GXW71_30850</name>
</gene>
<dbReference type="EMBL" id="JAAGBB010000069">
    <property type="protein sequence ID" value="MBR0668789.1"/>
    <property type="molecule type" value="Genomic_DNA"/>
</dbReference>
<dbReference type="InterPro" id="IPR043688">
    <property type="entry name" value="SAR_endolysin-like"/>
</dbReference>
<dbReference type="CDD" id="cd00737">
    <property type="entry name" value="lyz_endolysin_autolysin"/>
    <property type="match status" value="1"/>
</dbReference>
<evidence type="ECO:0000256" key="4">
    <source>
        <dbReference type="ARBA" id="ARBA00022801"/>
    </source>
</evidence>
<dbReference type="HAMAP" id="MF_04136">
    <property type="entry name" value="SAR_ENDOLYSIN"/>
    <property type="match status" value="1"/>
</dbReference>
<keyword evidence="4 7" id="KW-0378">Hydrolase</keyword>
<keyword evidence="6 7" id="KW-0326">Glycosidase</keyword>
<evidence type="ECO:0000256" key="1">
    <source>
        <dbReference type="ARBA" id="ARBA00000632"/>
    </source>
</evidence>
<evidence type="ECO:0000313" key="9">
    <source>
        <dbReference type="EMBL" id="MBR0668789.1"/>
    </source>
</evidence>
<dbReference type="SUPFAM" id="SSF53955">
    <property type="entry name" value="Lysozyme-like"/>
    <property type="match status" value="1"/>
</dbReference>
<protein>
    <recommendedName>
        <fullName evidence="7">Lysozyme</fullName>
        <ecNumber evidence="7">3.2.1.17</ecNumber>
    </recommendedName>
</protein>
<evidence type="ECO:0000256" key="2">
    <source>
        <dbReference type="ARBA" id="ARBA00022529"/>
    </source>
</evidence>
<keyword evidence="5" id="KW-1035">Host cytoplasm</keyword>
<evidence type="ECO:0000256" key="5">
    <source>
        <dbReference type="ARBA" id="ARBA00023200"/>
    </source>
</evidence>